<gene>
    <name evidence="1" type="ORF">LTR37_005547</name>
</gene>
<proteinExistence type="predicted"/>
<dbReference type="Proteomes" id="UP001281147">
    <property type="component" value="Unassembled WGS sequence"/>
</dbReference>
<organism evidence="1 2">
    <name type="scientific">Vermiconidia calcicola</name>
    <dbReference type="NCBI Taxonomy" id="1690605"/>
    <lineage>
        <taxon>Eukaryota</taxon>
        <taxon>Fungi</taxon>
        <taxon>Dikarya</taxon>
        <taxon>Ascomycota</taxon>
        <taxon>Pezizomycotina</taxon>
        <taxon>Dothideomycetes</taxon>
        <taxon>Dothideomycetidae</taxon>
        <taxon>Mycosphaerellales</taxon>
        <taxon>Extremaceae</taxon>
        <taxon>Vermiconidia</taxon>
    </lineage>
</organism>
<accession>A0ACC3NIW6</accession>
<sequence length="239" mass="26206">MHLWWGAVQDMVHELGHAAGVLHEHQRPDARYQVDIEFKHIRGYNEALEAFPYASAFIPYTTGPPEFRGYVYSNNPLYFAFDSIMIYSSDYNAEYEDALVMTRQHPKENGDIRIWSGGSPDPQQALASQGDIDRIKTLYPLTDEDAPGSPMDVDDPGSSTDDDAPGSPEEKRAPPALIASGGSPASSPTQWSPVSVVIPGHVDTIIRPPQPYPSGATRPAGVTPALESPDWDLYEPKIG</sequence>
<name>A0ACC3NIW6_9PEZI</name>
<keyword evidence="2" id="KW-1185">Reference proteome</keyword>
<dbReference type="EMBL" id="JAUTXU010000035">
    <property type="protein sequence ID" value="KAK3717776.1"/>
    <property type="molecule type" value="Genomic_DNA"/>
</dbReference>
<evidence type="ECO:0000313" key="2">
    <source>
        <dbReference type="Proteomes" id="UP001281147"/>
    </source>
</evidence>
<protein>
    <submittedName>
        <fullName evidence="1">Uncharacterized protein</fullName>
    </submittedName>
</protein>
<reference evidence="1" key="1">
    <citation type="submission" date="2023-07" db="EMBL/GenBank/DDBJ databases">
        <title>Black Yeasts Isolated from many extreme environments.</title>
        <authorList>
            <person name="Coleine C."/>
            <person name="Stajich J.E."/>
            <person name="Selbmann L."/>
        </authorList>
    </citation>
    <scope>NUCLEOTIDE SEQUENCE</scope>
    <source>
        <strain evidence="1">CCFEE 5714</strain>
    </source>
</reference>
<evidence type="ECO:0000313" key="1">
    <source>
        <dbReference type="EMBL" id="KAK3717776.1"/>
    </source>
</evidence>
<comment type="caution">
    <text evidence="1">The sequence shown here is derived from an EMBL/GenBank/DDBJ whole genome shotgun (WGS) entry which is preliminary data.</text>
</comment>